<dbReference type="AlphaFoldDB" id="A0A1H7I678"/>
<dbReference type="STRING" id="332977.SAMN05421740_102135"/>
<accession>A0A1H7I678</accession>
<dbReference type="Gene3D" id="2.60.40.1190">
    <property type="match status" value="1"/>
</dbReference>
<keyword evidence="3" id="KW-1185">Reference proteome</keyword>
<reference evidence="3" key="1">
    <citation type="submission" date="2016-10" db="EMBL/GenBank/DDBJ databases">
        <authorList>
            <person name="Varghese N."/>
            <person name="Submissions S."/>
        </authorList>
    </citation>
    <scope>NUCLEOTIDE SEQUENCE [LARGE SCALE GENOMIC DNA]</scope>
    <source>
        <strain evidence="3">Jip14</strain>
    </source>
</reference>
<feature type="domain" description="Carbohydrate-binding" evidence="1">
    <location>
        <begin position="11"/>
        <end position="196"/>
    </location>
</feature>
<dbReference type="SUPFAM" id="SSF49344">
    <property type="entry name" value="CBD9-like"/>
    <property type="match status" value="1"/>
</dbReference>
<evidence type="ECO:0000313" key="3">
    <source>
        <dbReference type="Proteomes" id="UP000198916"/>
    </source>
</evidence>
<protein>
    <submittedName>
        <fullName evidence="2">Carbohydrate-binding family 9</fullName>
    </submittedName>
</protein>
<evidence type="ECO:0000259" key="1">
    <source>
        <dbReference type="Pfam" id="PF16011"/>
    </source>
</evidence>
<dbReference type="Pfam" id="PF16011">
    <property type="entry name" value="CBM9_2"/>
    <property type="match status" value="1"/>
</dbReference>
<name>A0A1H7I678_9SPHI</name>
<sequence>MDDVWAALDALDATKLDEVAWADYPYKPSVHMKIAHTPDSLVLAYLVKEKHVRAKYRNTNDPVYRDSCVEFFVSFDGERYYNLEFNCLGTGLIGYGTEDKSGRRLLPKHTVEDIKTYSHIKAQNSNRGDTEWQLLLNIPFSVFDVHRIHSLAGMECMGNFYKCGDELPMPHFVSWNRIDSPVPNFHLPQYFGELFFQ</sequence>
<dbReference type="CDD" id="cd09620">
    <property type="entry name" value="CBM9_like_3"/>
    <property type="match status" value="1"/>
</dbReference>
<gene>
    <name evidence="2" type="ORF">SAMN05421740_102135</name>
</gene>
<dbReference type="EMBL" id="FNZR01000002">
    <property type="protein sequence ID" value="SEK58051.1"/>
    <property type="molecule type" value="Genomic_DNA"/>
</dbReference>
<evidence type="ECO:0000313" key="2">
    <source>
        <dbReference type="EMBL" id="SEK58051.1"/>
    </source>
</evidence>
<proteinExistence type="predicted"/>
<dbReference type="Proteomes" id="UP000198916">
    <property type="component" value="Unassembled WGS sequence"/>
</dbReference>
<organism evidence="2 3">
    <name type="scientific">Parapedobacter koreensis</name>
    <dbReference type="NCBI Taxonomy" id="332977"/>
    <lineage>
        <taxon>Bacteria</taxon>
        <taxon>Pseudomonadati</taxon>
        <taxon>Bacteroidota</taxon>
        <taxon>Sphingobacteriia</taxon>
        <taxon>Sphingobacteriales</taxon>
        <taxon>Sphingobacteriaceae</taxon>
        <taxon>Parapedobacter</taxon>
    </lineage>
</organism>
<dbReference type="GO" id="GO:0004553">
    <property type="term" value="F:hydrolase activity, hydrolyzing O-glycosyl compounds"/>
    <property type="evidence" value="ECO:0007669"/>
    <property type="project" value="InterPro"/>
</dbReference>
<dbReference type="GO" id="GO:0016052">
    <property type="term" value="P:carbohydrate catabolic process"/>
    <property type="evidence" value="ECO:0007669"/>
    <property type="project" value="InterPro"/>
</dbReference>
<dbReference type="InterPro" id="IPR010502">
    <property type="entry name" value="Carb-bd_dom_fam9"/>
</dbReference>
<dbReference type="GO" id="GO:0030246">
    <property type="term" value="F:carbohydrate binding"/>
    <property type="evidence" value="ECO:0007669"/>
    <property type="project" value="InterPro"/>
</dbReference>